<evidence type="ECO:0000313" key="1">
    <source>
        <dbReference type="EMBL" id="GHE00900.1"/>
    </source>
</evidence>
<evidence type="ECO:0000313" key="4">
    <source>
        <dbReference type="Proteomes" id="UP000634647"/>
    </source>
</evidence>
<dbReference type="EMBL" id="BNAB01000005">
    <property type="protein sequence ID" value="GHE00900.1"/>
    <property type="molecule type" value="Genomic_DNA"/>
</dbReference>
<accession>A0AAN4ZZ14</accession>
<evidence type="ECO:0000313" key="3">
    <source>
        <dbReference type="Proteomes" id="UP000199541"/>
    </source>
</evidence>
<dbReference type="Proteomes" id="UP000199541">
    <property type="component" value="Unassembled WGS sequence"/>
</dbReference>
<dbReference type="RefSeq" id="WP_035843784.1">
    <property type="nucleotide sequence ID" value="NZ_BNAB01000005.1"/>
</dbReference>
<gene>
    <name evidence="1" type="ORF">GCM10008024_14380</name>
    <name evidence="2" type="ORF">SAMN05444006_106130</name>
</gene>
<organism evidence="1 4">
    <name type="scientific">Allgaiera indica</name>
    <dbReference type="NCBI Taxonomy" id="765699"/>
    <lineage>
        <taxon>Bacteria</taxon>
        <taxon>Pseudomonadati</taxon>
        <taxon>Pseudomonadota</taxon>
        <taxon>Alphaproteobacteria</taxon>
        <taxon>Rhodobacterales</taxon>
        <taxon>Paracoccaceae</taxon>
        <taxon>Allgaiera</taxon>
    </lineage>
</organism>
<sequence>MTETLVRVETGSQDRVRDMVIRINGANPTFDLQTDPIEHQLLVPANELLLDLLDVAASVFAADSSVPRGGATRPEFGAGWRRRMTFSIPVRSPDIWNRPEVTAALVDAVEFLTDDEVAFEFHKGRQSIGPQQYFDFAGDSAHSGQIEDVLLFSGGLDSLSGAVERLTQGPGRIALVTHLSANKIIKHQKLLIEALKKRFPGRILHIPIRATRKGSEAAETTQRSRSFLFASLAYVVARMLGAKRIAFYENGIVSHNLPISTQVIGTMATRTTHPLSLVKLGAFLDTLGGSPIPIENRFAWLTKAEVITRLTENGGADLIKTSISCTQVRDQSVLHTHCGACSQCLDRRFAMLATGLHVHEPDDMYLTDVISGARDAGRSRTIALDWIAHACRLADLSQRDWMDRFGSELLRIVEGLPNLSGTDALQRIIALHQRHSNTVKKALEDAVAKYAPDLVSRSLPVTSLLRLYLNDPPGTPSLPRLARGRYVSAEPSVAAPTLDAGTRDTGIFPLQVAFHNDGKDDLITVRGLGEVRGRSASAAHLLRPAYEEDQKKGLNSDNHTFVPAMSLFLPVHVSKAAVRKCVQRCRDALAEFYRAIEGHDPPRDLLIENKPQRGYRLDPTCKIVDRDQSK</sequence>
<dbReference type="Proteomes" id="UP000634647">
    <property type="component" value="Unassembled WGS sequence"/>
</dbReference>
<proteinExistence type="predicted"/>
<dbReference type="AlphaFoldDB" id="A0AAN4ZZ14"/>
<dbReference type="EMBL" id="FNOB01000006">
    <property type="protein sequence ID" value="SDW74129.1"/>
    <property type="molecule type" value="Genomic_DNA"/>
</dbReference>
<comment type="caution">
    <text evidence="1">The sequence shown here is derived from an EMBL/GenBank/DDBJ whole genome shotgun (WGS) entry which is preliminary data.</text>
</comment>
<name>A0AAN4ZZ14_9RHOB</name>
<keyword evidence="3" id="KW-1185">Reference proteome</keyword>
<protein>
    <submittedName>
        <fullName evidence="2">7-cyano-7-deazaguanine synthase (Queuosine biosynthesis)</fullName>
    </submittedName>
</protein>
<evidence type="ECO:0000313" key="2">
    <source>
        <dbReference type="EMBL" id="SDW74129.1"/>
    </source>
</evidence>
<dbReference type="Gene3D" id="3.40.50.620">
    <property type="entry name" value="HUPs"/>
    <property type="match status" value="1"/>
</dbReference>
<reference evidence="1" key="3">
    <citation type="submission" date="2023-06" db="EMBL/GenBank/DDBJ databases">
        <authorList>
            <person name="Sun Q."/>
            <person name="Zhou Y."/>
        </authorList>
    </citation>
    <scope>NUCLEOTIDE SEQUENCE</scope>
    <source>
        <strain evidence="1">CGMCC 1.10859</strain>
    </source>
</reference>
<reference evidence="1" key="1">
    <citation type="journal article" date="2014" name="Int. J. Syst. Evol. Microbiol.">
        <title>Complete genome sequence of Corynebacterium casei LMG S-19264T (=DSM 44701T), isolated from a smear-ripened cheese.</title>
        <authorList>
            <consortium name="US DOE Joint Genome Institute (JGI-PGF)"/>
            <person name="Walter F."/>
            <person name="Albersmeier A."/>
            <person name="Kalinowski J."/>
            <person name="Ruckert C."/>
        </authorList>
    </citation>
    <scope>NUCLEOTIDE SEQUENCE</scope>
    <source>
        <strain evidence="1">CGMCC 1.10859</strain>
    </source>
</reference>
<dbReference type="SUPFAM" id="SSF52402">
    <property type="entry name" value="Adenine nucleotide alpha hydrolases-like"/>
    <property type="match status" value="1"/>
</dbReference>
<dbReference type="InterPro" id="IPR014729">
    <property type="entry name" value="Rossmann-like_a/b/a_fold"/>
</dbReference>
<reference evidence="2 3" key="2">
    <citation type="submission" date="2016-10" db="EMBL/GenBank/DDBJ databases">
        <authorList>
            <person name="Varghese N."/>
            <person name="Submissions S."/>
        </authorList>
    </citation>
    <scope>NUCLEOTIDE SEQUENCE [LARGE SCALE GENOMIC DNA]</scope>
    <source>
        <strain evidence="2 3">DSM 24802</strain>
    </source>
</reference>